<dbReference type="Proteomes" id="UP000596660">
    <property type="component" value="Unplaced"/>
</dbReference>
<reference evidence="1" key="1">
    <citation type="journal article" date="2017" name="Nature">
        <title>The genome of Chenopodium quinoa.</title>
        <authorList>
            <person name="Jarvis D.E."/>
            <person name="Ho Y.S."/>
            <person name="Lightfoot D.J."/>
            <person name="Schmoeckel S.M."/>
            <person name="Li B."/>
            <person name="Borm T.J.A."/>
            <person name="Ohyanagi H."/>
            <person name="Mineta K."/>
            <person name="Michell C.T."/>
            <person name="Saber N."/>
            <person name="Kharbatia N.M."/>
            <person name="Rupper R.R."/>
            <person name="Sharp A.R."/>
            <person name="Dally N."/>
            <person name="Boughton B.A."/>
            <person name="Woo Y.H."/>
            <person name="Gao G."/>
            <person name="Schijlen E.G.W.M."/>
            <person name="Guo X."/>
            <person name="Momin A.A."/>
            <person name="Negrao S."/>
            <person name="Al-Babili S."/>
            <person name="Gehring C."/>
            <person name="Roessner U."/>
            <person name="Jung C."/>
            <person name="Murphy K."/>
            <person name="Arold S.T."/>
            <person name="Gojobori T."/>
            <person name="van der Linden C.G."/>
            <person name="van Loo E.N."/>
            <person name="Jellen E.N."/>
            <person name="Maughan P.J."/>
            <person name="Tester M."/>
        </authorList>
    </citation>
    <scope>NUCLEOTIDE SEQUENCE [LARGE SCALE GENOMIC DNA]</scope>
    <source>
        <strain evidence="1">cv. PI 614886</strain>
    </source>
</reference>
<evidence type="ECO:0000313" key="1">
    <source>
        <dbReference type="EnsemblPlants" id="AUR62041496-RA:cds"/>
    </source>
</evidence>
<dbReference type="AlphaFoldDB" id="A0A803N6Y8"/>
<dbReference type="Gramene" id="AUR62041496-RA">
    <property type="protein sequence ID" value="AUR62041496-RA:cds"/>
    <property type="gene ID" value="AUR62041496"/>
</dbReference>
<sequence length="141" mass="16203">MVTKLMIIDYRKEGLAPSRKGIRRAKSYVYSLPPHGPDMRQYCSYCHQFGHRTDSCYDLRCATQDIIYRAIITPAHPKSNAPEKNPAHPHASQDDLFLQLLEEGRIKPLPRRAGADPVGPNLNKYCHYHQLHGHDTRMSRP</sequence>
<name>A0A803N6Y8_CHEQI</name>
<proteinExistence type="predicted"/>
<accession>A0A803N6Y8</accession>
<keyword evidence="2" id="KW-1185">Reference proteome</keyword>
<reference evidence="1" key="2">
    <citation type="submission" date="2021-03" db="UniProtKB">
        <authorList>
            <consortium name="EnsemblPlants"/>
        </authorList>
    </citation>
    <scope>IDENTIFICATION</scope>
</reference>
<protein>
    <submittedName>
        <fullName evidence="1">Uncharacterized protein</fullName>
    </submittedName>
</protein>
<organism evidence="1 2">
    <name type="scientific">Chenopodium quinoa</name>
    <name type="common">Quinoa</name>
    <dbReference type="NCBI Taxonomy" id="63459"/>
    <lineage>
        <taxon>Eukaryota</taxon>
        <taxon>Viridiplantae</taxon>
        <taxon>Streptophyta</taxon>
        <taxon>Embryophyta</taxon>
        <taxon>Tracheophyta</taxon>
        <taxon>Spermatophyta</taxon>
        <taxon>Magnoliopsida</taxon>
        <taxon>eudicotyledons</taxon>
        <taxon>Gunneridae</taxon>
        <taxon>Pentapetalae</taxon>
        <taxon>Caryophyllales</taxon>
        <taxon>Chenopodiaceae</taxon>
        <taxon>Chenopodioideae</taxon>
        <taxon>Atripliceae</taxon>
        <taxon>Chenopodium</taxon>
    </lineage>
</organism>
<evidence type="ECO:0000313" key="2">
    <source>
        <dbReference type="Proteomes" id="UP000596660"/>
    </source>
</evidence>
<dbReference type="EnsemblPlants" id="AUR62041496-RA">
    <property type="protein sequence ID" value="AUR62041496-RA:cds"/>
    <property type="gene ID" value="AUR62041496"/>
</dbReference>